<dbReference type="InterPro" id="IPR014710">
    <property type="entry name" value="RmlC-like_jellyroll"/>
</dbReference>
<sequence length="153" mass="17000">MENTLLVRADQAEKLDADPAAVVTLLADLDGLTGNRSTFRDGSDGAPPHFHTRASELFFVLDGTLQVLLDQDVVTLERGDFLVVPPRVPHAFGALKGADADVLFVFTPGMGRFDYYRLLDRVQRGEASPQEIRDSQDRFDNHYVDSPVWKAAR</sequence>
<dbReference type="AlphaFoldDB" id="A0A2P8ID58"/>
<dbReference type="Gene3D" id="2.60.120.10">
    <property type="entry name" value="Jelly Rolls"/>
    <property type="match status" value="1"/>
</dbReference>
<keyword evidence="2" id="KW-0223">Dioxygenase</keyword>
<dbReference type="PANTHER" id="PTHR36440:SF1">
    <property type="entry name" value="PUTATIVE (AFU_ORTHOLOGUE AFUA_8G07350)-RELATED"/>
    <property type="match status" value="1"/>
</dbReference>
<evidence type="ECO:0000313" key="2">
    <source>
        <dbReference type="EMBL" id="PSL56395.1"/>
    </source>
</evidence>
<evidence type="ECO:0000313" key="3">
    <source>
        <dbReference type="Proteomes" id="UP000241118"/>
    </source>
</evidence>
<keyword evidence="3" id="KW-1185">Reference proteome</keyword>
<dbReference type="InterPro" id="IPR013096">
    <property type="entry name" value="Cupin_2"/>
</dbReference>
<proteinExistence type="predicted"/>
<dbReference type="Pfam" id="PF07883">
    <property type="entry name" value="Cupin_2"/>
    <property type="match status" value="1"/>
</dbReference>
<protein>
    <submittedName>
        <fullName evidence="2">Quercetin dioxygenase-like cupin family protein</fullName>
    </submittedName>
</protein>
<dbReference type="OrthoDB" id="5243731at2"/>
<dbReference type="InterPro" id="IPR053146">
    <property type="entry name" value="QDO-like"/>
</dbReference>
<feature type="domain" description="Cupin type-2" evidence="1">
    <location>
        <begin position="38"/>
        <end position="106"/>
    </location>
</feature>
<dbReference type="GO" id="GO:0051213">
    <property type="term" value="F:dioxygenase activity"/>
    <property type="evidence" value="ECO:0007669"/>
    <property type="project" value="UniProtKB-KW"/>
</dbReference>
<dbReference type="EMBL" id="PYAX01000003">
    <property type="protein sequence ID" value="PSL56395.1"/>
    <property type="molecule type" value="Genomic_DNA"/>
</dbReference>
<reference evidence="2 3" key="1">
    <citation type="submission" date="2018-03" db="EMBL/GenBank/DDBJ databases">
        <title>Genomic Encyclopedia of Type Strains, Phase III (KMG-III): the genomes of soil and plant-associated and newly described type strains.</title>
        <authorList>
            <person name="Whitman W."/>
        </authorList>
    </citation>
    <scope>NUCLEOTIDE SEQUENCE [LARGE SCALE GENOMIC DNA]</scope>
    <source>
        <strain evidence="2 3">CGMCC 4.7097</strain>
    </source>
</reference>
<comment type="caution">
    <text evidence="2">The sequence shown here is derived from an EMBL/GenBank/DDBJ whole genome shotgun (WGS) entry which is preliminary data.</text>
</comment>
<accession>A0A2P8ID58</accession>
<dbReference type="PANTHER" id="PTHR36440">
    <property type="entry name" value="PUTATIVE (AFU_ORTHOLOGUE AFUA_8G07350)-RELATED"/>
    <property type="match status" value="1"/>
</dbReference>
<name>A0A2P8ID58_SACCR</name>
<gene>
    <name evidence="2" type="ORF">B0I31_103144</name>
</gene>
<organism evidence="2 3">
    <name type="scientific">Saccharothrix carnea</name>
    <dbReference type="NCBI Taxonomy" id="1280637"/>
    <lineage>
        <taxon>Bacteria</taxon>
        <taxon>Bacillati</taxon>
        <taxon>Actinomycetota</taxon>
        <taxon>Actinomycetes</taxon>
        <taxon>Pseudonocardiales</taxon>
        <taxon>Pseudonocardiaceae</taxon>
        <taxon>Saccharothrix</taxon>
    </lineage>
</organism>
<dbReference type="SUPFAM" id="SSF51182">
    <property type="entry name" value="RmlC-like cupins"/>
    <property type="match status" value="1"/>
</dbReference>
<evidence type="ECO:0000259" key="1">
    <source>
        <dbReference type="Pfam" id="PF07883"/>
    </source>
</evidence>
<dbReference type="InterPro" id="IPR011051">
    <property type="entry name" value="RmlC_Cupin_sf"/>
</dbReference>
<dbReference type="Proteomes" id="UP000241118">
    <property type="component" value="Unassembled WGS sequence"/>
</dbReference>
<keyword evidence="2" id="KW-0560">Oxidoreductase</keyword>
<dbReference type="RefSeq" id="WP_106614868.1">
    <property type="nucleotide sequence ID" value="NZ_PYAX01000003.1"/>
</dbReference>